<accession>A0A6L2P6A3</accession>
<feature type="compositionally biased region" description="Polar residues" evidence="3">
    <location>
        <begin position="1079"/>
        <end position="1094"/>
    </location>
</feature>
<dbReference type="Pfam" id="PF25597">
    <property type="entry name" value="SH3_retrovirus"/>
    <property type="match status" value="1"/>
</dbReference>
<dbReference type="InterPro" id="IPR039537">
    <property type="entry name" value="Retrotran_Ty1/copia-like"/>
</dbReference>
<feature type="compositionally biased region" description="Polar residues" evidence="3">
    <location>
        <begin position="1732"/>
        <end position="1746"/>
    </location>
</feature>
<dbReference type="GO" id="GO:0015074">
    <property type="term" value="P:DNA integration"/>
    <property type="evidence" value="ECO:0007669"/>
    <property type="project" value="InterPro"/>
</dbReference>
<dbReference type="InterPro" id="IPR001584">
    <property type="entry name" value="Integrase_cat-core"/>
</dbReference>
<dbReference type="PANTHER" id="PTHR42648">
    <property type="entry name" value="TRANSPOSASE, PUTATIVE-RELATED"/>
    <property type="match status" value="1"/>
</dbReference>
<evidence type="ECO:0000256" key="3">
    <source>
        <dbReference type="SAM" id="MobiDB-lite"/>
    </source>
</evidence>
<dbReference type="PROSITE" id="PS50994">
    <property type="entry name" value="INTEGRASE"/>
    <property type="match status" value="1"/>
</dbReference>
<dbReference type="SUPFAM" id="SSF53098">
    <property type="entry name" value="Ribonuclease H-like"/>
    <property type="match status" value="1"/>
</dbReference>
<dbReference type="EMBL" id="BKCJ010010968">
    <property type="protein sequence ID" value="GEU93978.1"/>
    <property type="molecule type" value="Genomic_DNA"/>
</dbReference>
<dbReference type="GO" id="GO:0003676">
    <property type="term" value="F:nucleic acid binding"/>
    <property type="evidence" value="ECO:0007669"/>
    <property type="project" value="InterPro"/>
</dbReference>
<feature type="domain" description="Integrase catalytic" evidence="4">
    <location>
        <begin position="860"/>
        <end position="1029"/>
    </location>
</feature>
<name>A0A6L2P6A3_TANCI</name>
<comment type="caution">
    <text evidence="5">The sequence shown here is derived from an EMBL/GenBank/DDBJ whole genome shotgun (WGS) entry which is preliminary data.</text>
</comment>
<gene>
    <name evidence="5" type="ORF">Tci_065956</name>
</gene>
<feature type="region of interest" description="Disordered" evidence="3">
    <location>
        <begin position="601"/>
        <end position="657"/>
    </location>
</feature>
<dbReference type="InterPro" id="IPR013103">
    <property type="entry name" value="RVT_2"/>
</dbReference>
<dbReference type="InterPro" id="IPR012337">
    <property type="entry name" value="RNaseH-like_sf"/>
</dbReference>
<feature type="region of interest" description="Disordered" evidence="3">
    <location>
        <begin position="421"/>
        <end position="490"/>
    </location>
</feature>
<keyword evidence="2" id="KW-0378">Hydrolase</keyword>
<feature type="region of interest" description="Disordered" evidence="3">
    <location>
        <begin position="1672"/>
        <end position="1749"/>
    </location>
</feature>
<reference evidence="5" key="1">
    <citation type="journal article" date="2019" name="Sci. Rep.">
        <title>Draft genome of Tanacetum cinerariifolium, the natural source of mosquito coil.</title>
        <authorList>
            <person name="Yamashiro T."/>
            <person name="Shiraishi A."/>
            <person name="Satake H."/>
            <person name="Nakayama K."/>
        </authorList>
    </citation>
    <scope>NUCLEOTIDE SEQUENCE</scope>
</reference>
<organism evidence="5">
    <name type="scientific">Tanacetum cinerariifolium</name>
    <name type="common">Dalmatian daisy</name>
    <name type="synonym">Chrysanthemum cinerariifolium</name>
    <dbReference type="NCBI Taxonomy" id="118510"/>
    <lineage>
        <taxon>Eukaryota</taxon>
        <taxon>Viridiplantae</taxon>
        <taxon>Streptophyta</taxon>
        <taxon>Embryophyta</taxon>
        <taxon>Tracheophyta</taxon>
        <taxon>Spermatophyta</taxon>
        <taxon>Magnoliopsida</taxon>
        <taxon>eudicotyledons</taxon>
        <taxon>Gunneridae</taxon>
        <taxon>Pentapetalae</taxon>
        <taxon>asterids</taxon>
        <taxon>campanulids</taxon>
        <taxon>Asterales</taxon>
        <taxon>Asteraceae</taxon>
        <taxon>Asteroideae</taxon>
        <taxon>Anthemideae</taxon>
        <taxon>Anthemidinae</taxon>
        <taxon>Tanacetum</taxon>
    </lineage>
</organism>
<dbReference type="Pfam" id="PF00665">
    <property type="entry name" value="rve"/>
    <property type="match status" value="1"/>
</dbReference>
<dbReference type="GO" id="GO:0046872">
    <property type="term" value="F:metal ion binding"/>
    <property type="evidence" value="ECO:0007669"/>
    <property type="project" value="UniProtKB-KW"/>
</dbReference>
<feature type="region of interest" description="Disordered" evidence="3">
    <location>
        <begin position="1079"/>
        <end position="1134"/>
    </location>
</feature>
<dbReference type="GO" id="GO:0016787">
    <property type="term" value="F:hydrolase activity"/>
    <property type="evidence" value="ECO:0007669"/>
    <property type="project" value="UniProtKB-KW"/>
</dbReference>
<feature type="compositionally biased region" description="Polar residues" evidence="3">
    <location>
        <begin position="1695"/>
        <end position="1706"/>
    </location>
</feature>
<feature type="region of interest" description="Disordered" evidence="3">
    <location>
        <begin position="2043"/>
        <end position="2062"/>
    </location>
</feature>
<evidence type="ECO:0000256" key="1">
    <source>
        <dbReference type="ARBA" id="ARBA00022723"/>
    </source>
</evidence>
<evidence type="ECO:0000313" key="5">
    <source>
        <dbReference type="EMBL" id="GEU93978.1"/>
    </source>
</evidence>
<evidence type="ECO:0000259" key="4">
    <source>
        <dbReference type="PROSITE" id="PS50994"/>
    </source>
</evidence>
<keyword evidence="1" id="KW-0479">Metal-binding</keyword>
<proteinExistence type="predicted"/>
<dbReference type="Pfam" id="PF07727">
    <property type="entry name" value="RVT_2"/>
    <property type="match status" value="1"/>
</dbReference>
<sequence>MTGNLAWLPSEHLPDSMGLRLSIASVHFESALGAEGSIHLGPSSSPNAPTNVVPSAATAPVTSIQEGSPPSSPLIQPIIPVIVPQIPQPGPATKSLALPAGCSQREISIAFWAGGMSYCGEELVHYNDGSVSDAHIYENNPYRIQVGRQKDLERSCTSRKSVALVRNRILVYPDSDEEDEEYCSLLPLLSCFQTPQPCAIINFVHHNNEVYIDNMAIEEYARYELAMSTMKIKIQVPTQSFTSKFFNQSQHTPDPPLDKKDSLNEILDDLFKIGAENIRKMEHKLPNRCQDITNYEDKMMADFLTFLPSLLLMNLLVFVNRKPPRDFTHPLGPPSGLKGLLHTLNATVIPTKLGWDDSAFSIFTTNSEDVEGRSIFHRFAKTDSMKVVPPPLSGDYTSLSDHTDLDESQMSYGIKSLTSNDSRSVSNNFVSCDNSDKSSEVKPNDFASSDSSVKSSEHKPNNSTSYASTSSVTTSENEAENESNIKTPSQEPIIVQDLPSFFNNSSDKNEHTSRTSCNKNDYFNKKAGHFRKHASFVSKLCFVCGSCTHLIKDCDFYENHIANETVGIGEGFVHFRDKVNQQNQFVPQSVLLQTGKIIIPPTVPTTNPKPVPTGRPNRPSVVPTANPKPVPTGRPNRPFAVPTANPKPVPTSRLKRPFSIPTGRRYSPSVLFGWWKRPASPMPHLSRPLSFYFQTYTLYVPTMSYNHMKYSGDRGATAVKPSAGCFWKSHRNGFHWENPFSATEDEGIFDSSCSRSMTSNKERLDDFQAFQSGKVTFGGDTECLVLSKDFKLPEDSMVVLKVPRKHNLYTINLTNLCLRVKGNLVRGLPPKLFKHAHTCVACCNGKQYKTSYKAINAMSSIFEPLQLLHMDLFGPTSIRSIDHKYYCLVITDDYSRFCWVFFLAHKNETYPILKDFLNLVENQLNRKVKAIRCDNSTDFKNAHMIELCGSKGIKREYSNPRTPQQNRVAERKNKILIKVARTMLDDSKLPTMFWTEAVRTACYVLNRVSITNEGYIVGYSASNKAYRVYNVPNKRVEESMNLRFLEEKPIVQGLGHEWYFDLDYLTDSLGYKHVPANQSAGTQGAITNSTGTQDADSDSNSDEQVIIVPSYPSHTIQRSEPKDTSGDEVDDSPFHSADKIFQKELTRLKDQEQRVTSDAESLGLGFANNVEDLQTPTSAKTVPPGCIPVPTSKLLVPTDSLPVPGGSIPVPTGDTKVSTDVVPVRTSSSTDLIFDDEPTTRFSCPSDLGNHDPSPGIFSSSSYDDEFGAALNNVASTVDVSPMATTRIHTIHPQSLIIEDPTSAVQTRSKALEDPSWVDAMQEEMQQFKFQNVWVLVDLPAGKYAIRTKWILKNKRDARGIVVCNKARLVAQGHRQEEGIDYNEVFAPVARIEAIRLFLAFASYMGFLVYQMDVKIYITPPKGFVDLQHPKKVYKVVKALYGLHQAPRAWTTTTPYEAPKLKSKNESDSPSIACLRNQVTPTSSNLEAVKKIFKYLKGQPKLGLWYLKESPFVLEAYSDSDYAGANKDRKSITGGSQTLNPISTSSMVALRYKDEHNKVGYLLKPTGSDDYHHIIDFLRASHIWGMVSNIGNAKKFLMYPRFFQTILAIETRVTRQYKVLEFSSKLFVNMKLNFVRHLMPLLPAMLLQAQTGAGAEVAAPAIPQPMPALDLPPAHLSPPYMQQTSDPIAPVLKHGQSSDPHTASLSRSHETNVGPFTTMEDAPMRGDFHTSPPRSSQASPAGQPSGSVEDPITLTALSYVVSTLVQKVHSLETKLHDHKKLFKDVVRKLVKKVKALEVKLKTKKRKMVVSDSEQEDVGQQDVDLDALRALANAAMTINSYIPSGGTLHIPAASPSVSTAGPLGIFDVPTAASAIPATALTVPTAASAVPAIASTVHAGSPYVPTDVLSSTAHAGVSSKGKSLMVEEDIPVRARTFRQMEEDRLGKEATKRLHDEEMAQLERERAETLLGDDVTEDNFPARMAALITKKKLALATKLAQERQKRPMTQAQQKAYMRQYQLKQDFEKIHKFQSNSQIQAFSSTLKRTGPVVEEPSSKRQKSHEAQIPSMLEVPHSTTVSSSPSFCTRRKSFAQKHITKLKSTLLELDLDADAQTFIQVVVDEDSDEDSSVWFALVGWELIHTHLGDVNALYRLDGSTKHFTTLRKILHLVDRQDQVKLYGLVVNGKGFLCLATSTSVGDKKLAVIHSFKCSCFGNDFWYVVPTGRVIVPTGKYVVPTGRVIVSTG</sequence>
<protein>
    <recommendedName>
        <fullName evidence="4">Integrase catalytic domain-containing protein</fullName>
    </recommendedName>
</protein>
<dbReference type="PANTHER" id="PTHR42648:SF32">
    <property type="entry name" value="RIBONUCLEASE H-LIKE DOMAIN, GAG-PRE-INTEGRASE DOMAIN PROTEIN-RELATED"/>
    <property type="match status" value="1"/>
</dbReference>
<feature type="compositionally biased region" description="Low complexity" evidence="3">
    <location>
        <begin position="463"/>
        <end position="476"/>
    </location>
</feature>
<feature type="compositionally biased region" description="Basic and acidic residues" evidence="3">
    <location>
        <begin position="434"/>
        <end position="443"/>
    </location>
</feature>
<dbReference type="Gene3D" id="3.30.420.10">
    <property type="entry name" value="Ribonuclease H-like superfamily/Ribonuclease H"/>
    <property type="match status" value="1"/>
</dbReference>
<feature type="non-terminal residue" evidence="5">
    <location>
        <position position="2243"/>
    </location>
</feature>
<evidence type="ECO:0000256" key="2">
    <source>
        <dbReference type="ARBA" id="ARBA00022801"/>
    </source>
</evidence>
<dbReference type="InterPro" id="IPR036397">
    <property type="entry name" value="RNaseH_sf"/>
</dbReference>
<feature type="compositionally biased region" description="Polar residues" evidence="3">
    <location>
        <begin position="421"/>
        <end position="433"/>
    </location>
</feature>
<dbReference type="InterPro" id="IPR057670">
    <property type="entry name" value="SH3_retrovirus"/>
</dbReference>
<feature type="compositionally biased region" description="Pro residues" evidence="3">
    <location>
        <begin position="601"/>
        <end position="613"/>
    </location>
</feature>